<dbReference type="OrthoDB" id="47375at2759"/>
<reference evidence="6 7" key="1">
    <citation type="journal article" date="2014" name="BMC Genomics">
        <title>Comparative genome sequencing reveals chemotype-specific gene clusters in the toxigenic black mold Stachybotrys.</title>
        <authorList>
            <person name="Semeiks J."/>
            <person name="Borek D."/>
            <person name="Otwinowski Z."/>
            <person name="Grishin N.V."/>
        </authorList>
    </citation>
    <scope>NUCLEOTIDE SEQUENCE [LARGE SCALE GENOMIC DNA]</scope>
    <source>
        <strain evidence="7">CBS 109288 / IBT 7711</strain>
    </source>
</reference>
<evidence type="ECO:0000256" key="1">
    <source>
        <dbReference type="ARBA" id="ARBA00006721"/>
    </source>
</evidence>
<keyword evidence="2" id="KW-0328">Glycosyltransferase</keyword>
<sequence length="414" mass="46357">MIARYSSRRVLFGVVACLFVGATLLHGPQLYTFGSSALSTGRPPAAAPSSVQFVGEEEEEEGKKKEEPTDLIEDIRNTTLGFQKIFIIGLPSRSDRRDGMALQAALSNMDVEFVDAVAGKEVDGKAIPKTSEHDRLRDGEIGCWRSHMNAIREIVHRNLTSALILEDDTDWDVRLRSQLHDFALSTRVLTQPLLGQDGLYADTTYLDPAAVPKRGPDLDFSSLPATVPPSISPYGDNWDMLWVGHCGMQFPFDDNKQIAKGRVIHHDDVTMPKRDYLWTLNNPFTLKEQYPEHTRAVHHAMEGVCTLGYAVSNKGARRLLQEVALKDINEPIDILLRFFCEGTQGRRKHTCLTIQPALFQHHRTAGPVSAESDIGNHGEGFNEKSKTDMIRWSVRLNVDNILDGNDMWDQLPDN</sequence>
<dbReference type="GO" id="GO:0016740">
    <property type="term" value="F:transferase activity"/>
    <property type="evidence" value="ECO:0007669"/>
    <property type="project" value="UniProtKB-KW"/>
</dbReference>
<protein>
    <recommendedName>
        <fullName evidence="5">Glycosyl transferase family 25 domain-containing protein</fullName>
    </recommendedName>
</protein>
<comment type="similarity">
    <text evidence="1">Belongs to the glycosyltransferase 25 family.</text>
</comment>
<evidence type="ECO:0000256" key="3">
    <source>
        <dbReference type="ARBA" id="ARBA00022679"/>
    </source>
</evidence>
<dbReference type="AlphaFoldDB" id="A0A084AN91"/>
<evidence type="ECO:0000256" key="2">
    <source>
        <dbReference type="ARBA" id="ARBA00022676"/>
    </source>
</evidence>
<evidence type="ECO:0000256" key="4">
    <source>
        <dbReference type="SAM" id="MobiDB-lite"/>
    </source>
</evidence>
<dbReference type="EMBL" id="KL648646">
    <property type="protein sequence ID" value="KEY66770.1"/>
    <property type="molecule type" value="Genomic_DNA"/>
</dbReference>
<feature type="region of interest" description="Disordered" evidence="4">
    <location>
        <begin position="43"/>
        <end position="67"/>
    </location>
</feature>
<keyword evidence="3" id="KW-0808">Transferase</keyword>
<evidence type="ECO:0000313" key="6">
    <source>
        <dbReference type="EMBL" id="KEY66770.1"/>
    </source>
</evidence>
<evidence type="ECO:0000259" key="5">
    <source>
        <dbReference type="Pfam" id="PF01755"/>
    </source>
</evidence>
<proteinExistence type="inferred from homology"/>
<dbReference type="InterPro" id="IPR050757">
    <property type="entry name" value="Collagen_mod_GT25"/>
</dbReference>
<keyword evidence="7" id="KW-1185">Reference proteome</keyword>
<accession>A0A084AN91</accession>
<dbReference type="Proteomes" id="UP000028045">
    <property type="component" value="Unassembled WGS sequence"/>
</dbReference>
<dbReference type="CDD" id="cd06532">
    <property type="entry name" value="Glyco_transf_25"/>
    <property type="match status" value="1"/>
</dbReference>
<gene>
    <name evidence="6" type="ORF">S7711_11173</name>
</gene>
<dbReference type="InterPro" id="IPR002654">
    <property type="entry name" value="Glyco_trans_25"/>
</dbReference>
<evidence type="ECO:0000313" key="7">
    <source>
        <dbReference type="Proteomes" id="UP000028045"/>
    </source>
</evidence>
<dbReference type="PANTHER" id="PTHR10730">
    <property type="entry name" value="PROCOLLAGEN-LYSINE,2-OXOGLUTARATE 5-DIOXYGENASE/GLYCOSYLTRANSFERASE 25 FAMILY MEMBER"/>
    <property type="match status" value="1"/>
</dbReference>
<feature type="domain" description="Glycosyl transferase family 25" evidence="5">
    <location>
        <begin position="83"/>
        <end position="173"/>
    </location>
</feature>
<dbReference type="Pfam" id="PF01755">
    <property type="entry name" value="Glyco_transf_25"/>
    <property type="match status" value="1"/>
</dbReference>
<name>A0A084AN91_STACB</name>
<dbReference type="PANTHER" id="PTHR10730:SF53">
    <property type="entry name" value="GLYCOSYLTRANSFERASE 25 FAMILY MEMBER"/>
    <property type="match status" value="1"/>
</dbReference>
<organism evidence="6 7">
    <name type="scientific">Stachybotrys chartarum (strain CBS 109288 / IBT 7711)</name>
    <name type="common">Toxic black mold</name>
    <name type="synonym">Stilbospora chartarum</name>
    <dbReference type="NCBI Taxonomy" id="1280523"/>
    <lineage>
        <taxon>Eukaryota</taxon>
        <taxon>Fungi</taxon>
        <taxon>Dikarya</taxon>
        <taxon>Ascomycota</taxon>
        <taxon>Pezizomycotina</taxon>
        <taxon>Sordariomycetes</taxon>
        <taxon>Hypocreomycetidae</taxon>
        <taxon>Hypocreales</taxon>
        <taxon>Stachybotryaceae</taxon>
        <taxon>Stachybotrys</taxon>
    </lineage>
</organism>
<dbReference type="HOGENOM" id="CLU_032992_1_0_1"/>